<feature type="transmembrane region" description="Helical" evidence="7">
    <location>
        <begin position="193"/>
        <end position="211"/>
    </location>
</feature>
<evidence type="ECO:0000259" key="8">
    <source>
        <dbReference type="Pfam" id="PF01545"/>
    </source>
</evidence>
<gene>
    <name evidence="10" type="ORF">SAMN02982931_01262</name>
</gene>
<dbReference type="Gene3D" id="3.30.70.1350">
    <property type="entry name" value="Cation efflux protein, cytoplasmic domain"/>
    <property type="match status" value="1"/>
</dbReference>
<feature type="domain" description="Cation efflux protein transmembrane" evidence="8">
    <location>
        <begin position="11"/>
        <end position="215"/>
    </location>
</feature>
<keyword evidence="6 7" id="KW-0472">Membrane</keyword>
<dbReference type="GO" id="GO:0016020">
    <property type="term" value="C:membrane"/>
    <property type="evidence" value="ECO:0007669"/>
    <property type="project" value="UniProtKB-SubCell"/>
</dbReference>
<dbReference type="Pfam" id="PF01545">
    <property type="entry name" value="Cation_efflux"/>
    <property type="match status" value="1"/>
</dbReference>
<dbReference type="Pfam" id="PF16916">
    <property type="entry name" value="ZT_dimer"/>
    <property type="match status" value="1"/>
</dbReference>
<dbReference type="InterPro" id="IPR027470">
    <property type="entry name" value="Cation_efflux_CTD"/>
</dbReference>
<keyword evidence="11" id="KW-1185">Reference proteome</keyword>
<dbReference type="AlphaFoldDB" id="A0A1G6B5L2"/>
<comment type="similarity">
    <text evidence="2">Belongs to the cation diffusion facilitator (CDF) transporter (TC 2.A.4) family.</text>
</comment>
<accession>A0A1G6B5L2</accession>
<dbReference type="Gene3D" id="1.20.1510.10">
    <property type="entry name" value="Cation efflux protein transmembrane domain"/>
    <property type="match status" value="1"/>
</dbReference>
<keyword evidence="5 7" id="KW-1133">Transmembrane helix</keyword>
<evidence type="ECO:0000259" key="9">
    <source>
        <dbReference type="Pfam" id="PF16916"/>
    </source>
</evidence>
<proteinExistence type="inferred from homology"/>
<dbReference type="InterPro" id="IPR040177">
    <property type="entry name" value="SLC30A9"/>
</dbReference>
<name>A0A1G6B5L2_9HYPH</name>
<reference evidence="10 11" key="1">
    <citation type="submission" date="2016-10" db="EMBL/GenBank/DDBJ databases">
        <authorList>
            <person name="de Groot N.N."/>
        </authorList>
    </citation>
    <scope>NUCLEOTIDE SEQUENCE [LARGE SCALE GENOMIC DNA]</scope>
    <source>
        <strain evidence="10 11">ATCC 35022</strain>
    </source>
</reference>
<feature type="transmembrane region" description="Helical" evidence="7">
    <location>
        <begin position="158"/>
        <end position="181"/>
    </location>
</feature>
<protein>
    <submittedName>
        <fullName evidence="10">Cation diffusion facilitator family transporter</fullName>
    </submittedName>
</protein>
<evidence type="ECO:0000256" key="2">
    <source>
        <dbReference type="ARBA" id="ARBA00008114"/>
    </source>
</evidence>
<evidence type="ECO:0000256" key="4">
    <source>
        <dbReference type="ARBA" id="ARBA00022692"/>
    </source>
</evidence>
<evidence type="ECO:0000256" key="7">
    <source>
        <dbReference type="SAM" id="Phobius"/>
    </source>
</evidence>
<evidence type="ECO:0000256" key="3">
    <source>
        <dbReference type="ARBA" id="ARBA00022448"/>
    </source>
</evidence>
<evidence type="ECO:0000256" key="5">
    <source>
        <dbReference type="ARBA" id="ARBA00022989"/>
    </source>
</evidence>
<evidence type="ECO:0000313" key="10">
    <source>
        <dbReference type="EMBL" id="SDB15950.1"/>
    </source>
</evidence>
<sequence length="321" mass="34418">MAAHGSKVVIYAALVGNALIAVTKFVAASITGSSAMMSEGIHSLVDTGNQGLLLYGLRRAAKPADARHPFGYGAELYFWAFVVAILIFAVGSGVSFYEGIHKIFDPHPIESPYINYIVLALAIVFEGVAWTIAYRSFEKTRGDRSLFAAVRQSKDPTIFTVLFEDTAAMLGLIVAFVGIYLSSTFDLPWADGAASIGIGVILAAAAIFLAIETKGLLIGEAAAPDVVETIRKIVMATPTVSGMNELRTLHRGPEDILLALSLDFEDNLTAGKVEEAIQSLETAIRDQFPSVGRVFIEVQSRSGHEQSVLAEQQRLADPTPD</sequence>
<dbReference type="InterPro" id="IPR036837">
    <property type="entry name" value="Cation_efflux_CTD_sf"/>
</dbReference>
<dbReference type="STRING" id="665467.SAMN02982931_01262"/>
<dbReference type="NCBIfam" id="TIGR01297">
    <property type="entry name" value="CDF"/>
    <property type="match status" value="1"/>
</dbReference>
<dbReference type="OrthoDB" id="9806522at2"/>
<keyword evidence="3" id="KW-0813">Transport</keyword>
<organism evidence="10 11">
    <name type="scientific">Bauldia litoralis</name>
    <dbReference type="NCBI Taxonomy" id="665467"/>
    <lineage>
        <taxon>Bacteria</taxon>
        <taxon>Pseudomonadati</taxon>
        <taxon>Pseudomonadota</taxon>
        <taxon>Alphaproteobacteria</taxon>
        <taxon>Hyphomicrobiales</taxon>
        <taxon>Kaistiaceae</taxon>
        <taxon>Bauldia</taxon>
    </lineage>
</organism>
<dbReference type="InterPro" id="IPR058533">
    <property type="entry name" value="Cation_efflux_TM"/>
</dbReference>
<feature type="transmembrane region" description="Helical" evidence="7">
    <location>
        <begin position="76"/>
        <end position="96"/>
    </location>
</feature>
<dbReference type="InterPro" id="IPR002524">
    <property type="entry name" value="Cation_efflux"/>
</dbReference>
<feature type="domain" description="Cation efflux protein cytoplasmic" evidence="9">
    <location>
        <begin position="224"/>
        <end position="298"/>
    </location>
</feature>
<dbReference type="SUPFAM" id="SSF160240">
    <property type="entry name" value="Cation efflux protein cytoplasmic domain-like"/>
    <property type="match status" value="1"/>
</dbReference>
<evidence type="ECO:0000313" key="11">
    <source>
        <dbReference type="Proteomes" id="UP000199071"/>
    </source>
</evidence>
<dbReference type="PANTHER" id="PTHR13414:SF9">
    <property type="entry name" value="PROTON-COUPLED ZINC ANTIPORTER SLC30A9, MITOCHONDRIAL"/>
    <property type="match status" value="1"/>
</dbReference>
<dbReference type="Proteomes" id="UP000199071">
    <property type="component" value="Unassembled WGS sequence"/>
</dbReference>
<feature type="transmembrane region" description="Helical" evidence="7">
    <location>
        <begin position="116"/>
        <end position="137"/>
    </location>
</feature>
<dbReference type="GO" id="GO:0006829">
    <property type="term" value="P:zinc ion transport"/>
    <property type="evidence" value="ECO:0007669"/>
    <property type="project" value="InterPro"/>
</dbReference>
<dbReference type="InterPro" id="IPR027469">
    <property type="entry name" value="Cation_efflux_TMD_sf"/>
</dbReference>
<dbReference type="PANTHER" id="PTHR13414">
    <property type="entry name" value="HUEL-CATION TRANSPORTER"/>
    <property type="match status" value="1"/>
</dbReference>
<dbReference type="SUPFAM" id="SSF161111">
    <property type="entry name" value="Cation efflux protein transmembrane domain-like"/>
    <property type="match status" value="1"/>
</dbReference>
<evidence type="ECO:0000256" key="1">
    <source>
        <dbReference type="ARBA" id="ARBA00004141"/>
    </source>
</evidence>
<feature type="transmembrane region" description="Helical" evidence="7">
    <location>
        <begin position="6"/>
        <end position="27"/>
    </location>
</feature>
<evidence type="ECO:0000256" key="6">
    <source>
        <dbReference type="ARBA" id="ARBA00023136"/>
    </source>
</evidence>
<keyword evidence="4 7" id="KW-0812">Transmembrane</keyword>
<dbReference type="RefSeq" id="WP_090875532.1">
    <property type="nucleotide sequence ID" value="NZ_FMXQ01000002.1"/>
</dbReference>
<dbReference type="GO" id="GO:0008324">
    <property type="term" value="F:monoatomic cation transmembrane transporter activity"/>
    <property type="evidence" value="ECO:0007669"/>
    <property type="project" value="InterPro"/>
</dbReference>
<comment type="subcellular location">
    <subcellularLocation>
        <location evidence="1">Membrane</location>
        <topology evidence="1">Multi-pass membrane protein</topology>
    </subcellularLocation>
</comment>
<dbReference type="EMBL" id="FMXQ01000002">
    <property type="protein sequence ID" value="SDB15950.1"/>
    <property type="molecule type" value="Genomic_DNA"/>
</dbReference>